<dbReference type="InterPro" id="IPR024654">
    <property type="entry name" value="Calcineurin-like_PHP_lpxH"/>
</dbReference>
<dbReference type="PANTHER" id="PTHR42850:SF2">
    <property type="entry name" value="BLL5683 PROTEIN"/>
    <property type="match status" value="1"/>
</dbReference>
<dbReference type="STRING" id="1056495.Calag_0289"/>
<dbReference type="InterPro" id="IPR050126">
    <property type="entry name" value="Ap4A_hydrolase"/>
</dbReference>
<gene>
    <name evidence="2" type="ordered locus">Calag_0289</name>
</gene>
<dbReference type="PIRSF" id="PIRSF000883">
    <property type="entry name" value="Pesterase_MJ0912"/>
    <property type="match status" value="1"/>
</dbReference>
<dbReference type="KEGG" id="clg:Calag_0289"/>
<keyword evidence="3" id="KW-1185">Reference proteome</keyword>
<protein>
    <submittedName>
        <fullName evidence="2">Putative phosphoesterase</fullName>
    </submittedName>
</protein>
<accession>L0A9H3</accession>
<evidence type="ECO:0000313" key="3">
    <source>
        <dbReference type="Proteomes" id="UP000010469"/>
    </source>
</evidence>
<reference evidence="3" key="1">
    <citation type="submission" date="2012-03" db="EMBL/GenBank/DDBJ databases">
        <title>Complete genome of Caldisphaera lagunensis DSM 15908.</title>
        <authorList>
            <person name="Lucas S."/>
            <person name="Copeland A."/>
            <person name="Lapidus A."/>
            <person name="Glavina del Rio T."/>
            <person name="Dalin E."/>
            <person name="Tice H."/>
            <person name="Bruce D."/>
            <person name="Goodwin L."/>
            <person name="Pitluck S."/>
            <person name="Peters L."/>
            <person name="Mikhailova N."/>
            <person name="Teshima H."/>
            <person name="Kyrpides N."/>
            <person name="Mavromatis K."/>
            <person name="Ivanova N."/>
            <person name="Brettin T."/>
            <person name="Detter J.C."/>
            <person name="Han C."/>
            <person name="Larimer F."/>
            <person name="Land M."/>
            <person name="Hauser L."/>
            <person name="Markowitz V."/>
            <person name="Cheng J.-F."/>
            <person name="Hugenholtz P."/>
            <person name="Woyke T."/>
            <person name="Wu D."/>
            <person name="Spring S."/>
            <person name="Schroeder M."/>
            <person name="Brambilla E."/>
            <person name="Klenk H.-P."/>
            <person name="Eisen J.A."/>
        </authorList>
    </citation>
    <scope>NUCLEOTIDE SEQUENCE [LARGE SCALE GENOMIC DNA]</scope>
    <source>
        <strain evidence="3">DSM 15908 / JCM 11604 / IC-154</strain>
    </source>
</reference>
<dbReference type="GO" id="GO:0016791">
    <property type="term" value="F:phosphatase activity"/>
    <property type="evidence" value="ECO:0007669"/>
    <property type="project" value="TreeGrafter"/>
</dbReference>
<dbReference type="SUPFAM" id="SSF56300">
    <property type="entry name" value="Metallo-dependent phosphatases"/>
    <property type="match status" value="1"/>
</dbReference>
<evidence type="ECO:0000313" key="2">
    <source>
        <dbReference type="EMBL" id="AFZ70069.1"/>
    </source>
</evidence>
<dbReference type="Gene3D" id="3.60.21.10">
    <property type="match status" value="1"/>
</dbReference>
<dbReference type="InterPro" id="IPR011152">
    <property type="entry name" value="Pesterase_MJ0912"/>
</dbReference>
<dbReference type="AlphaFoldDB" id="L0A9H3"/>
<dbReference type="PANTHER" id="PTHR42850">
    <property type="entry name" value="METALLOPHOSPHOESTERASE"/>
    <property type="match status" value="1"/>
</dbReference>
<dbReference type="GeneID" id="14211549"/>
<sequence>MKILLISDIHGNIEPFNEIVKNENFDEVLFLGDAVDYGPKPAEVIDKLKELGAKSVLGNHDNALIYNIDCMCGEATHWISVYFRENYTKKMVNRSQIDYLKNFKIKLEIDIDGFGKGLLTHGSPSNPLYGYLYPWLSDDNITKMLYKELRLKSDENKTPKLAYDIYLIGHTHYQFMKKINNSIIINPGSAGEPRDNDYRAAYAIIDTETKNIILKRIKYNVDKVIRNLEDLKIPNPYLTHLKYMFINGSVLMKK</sequence>
<dbReference type="Pfam" id="PF12850">
    <property type="entry name" value="Metallophos_2"/>
    <property type="match status" value="1"/>
</dbReference>
<dbReference type="InterPro" id="IPR029052">
    <property type="entry name" value="Metallo-depent_PP-like"/>
</dbReference>
<dbReference type="HOGENOM" id="CLU_074761_0_1_2"/>
<name>L0A9H3_CALLD</name>
<dbReference type="EMBL" id="CP003378">
    <property type="protein sequence ID" value="AFZ70069.1"/>
    <property type="molecule type" value="Genomic_DNA"/>
</dbReference>
<dbReference type="RefSeq" id="WP_015231967.1">
    <property type="nucleotide sequence ID" value="NC_019791.1"/>
</dbReference>
<proteinExistence type="predicted"/>
<evidence type="ECO:0000259" key="1">
    <source>
        <dbReference type="Pfam" id="PF12850"/>
    </source>
</evidence>
<feature type="domain" description="Calcineurin-like phosphoesterase" evidence="1">
    <location>
        <begin position="1"/>
        <end position="210"/>
    </location>
</feature>
<dbReference type="OrthoDB" id="9937at2157"/>
<dbReference type="Proteomes" id="UP000010469">
    <property type="component" value="Chromosome"/>
</dbReference>
<organism evidence="2 3">
    <name type="scientific">Caldisphaera lagunensis (strain DSM 15908 / JCM 11604 / ANMR 0165 / IC-154)</name>
    <dbReference type="NCBI Taxonomy" id="1056495"/>
    <lineage>
        <taxon>Archaea</taxon>
        <taxon>Thermoproteota</taxon>
        <taxon>Thermoprotei</taxon>
        <taxon>Acidilobales</taxon>
        <taxon>Caldisphaeraceae</taxon>
        <taxon>Caldisphaera</taxon>
    </lineage>
</organism>
<dbReference type="InParanoid" id="L0A9H3"/>
<dbReference type="GO" id="GO:0005737">
    <property type="term" value="C:cytoplasm"/>
    <property type="evidence" value="ECO:0007669"/>
    <property type="project" value="TreeGrafter"/>
</dbReference>
<dbReference type="eggNOG" id="arCOG01143">
    <property type="taxonomic scope" value="Archaea"/>
</dbReference>